<organism evidence="1 2">
    <name type="scientific">Protopolystoma xenopodis</name>
    <dbReference type="NCBI Taxonomy" id="117903"/>
    <lineage>
        <taxon>Eukaryota</taxon>
        <taxon>Metazoa</taxon>
        <taxon>Spiralia</taxon>
        <taxon>Lophotrochozoa</taxon>
        <taxon>Platyhelminthes</taxon>
        <taxon>Monogenea</taxon>
        <taxon>Polyopisthocotylea</taxon>
        <taxon>Polystomatidea</taxon>
        <taxon>Polystomatidae</taxon>
        <taxon>Protopolystoma</taxon>
    </lineage>
</organism>
<name>A0A448XQX1_9PLAT</name>
<dbReference type="Proteomes" id="UP000784294">
    <property type="component" value="Unassembled WGS sequence"/>
</dbReference>
<accession>A0A448XQX1</accession>
<protein>
    <submittedName>
        <fullName evidence="1">Uncharacterized protein</fullName>
    </submittedName>
</protein>
<dbReference type="AlphaFoldDB" id="A0A448XQX1"/>
<proteinExistence type="predicted"/>
<evidence type="ECO:0000313" key="2">
    <source>
        <dbReference type="Proteomes" id="UP000784294"/>
    </source>
</evidence>
<sequence length="228" mass="25216">MLEWPHLVSSIITESISFQVSLVVPAVVKRMRPNLRFNNRCLGDADVALQVGLDAFTDCLLPPEYHMWPMYIVIVSVRVEADGACVHIFVYGFANRLLGMLEVRKHCGGAGRTEWLRKPAKLCPQPRVSHSPRASAPFSDPWAHSALGLHANCTYCNVSLSGCNKLRLVGLMFHRSLVREEYLLSRGAERTARVCIRPRVVANVGVGLVSSLVNGALRAKTSQQVQAK</sequence>
<dbReference type="EMBL" id="CAAALY010275857">
    <property type="protein sequence ID" value="VEL42686.1"/>
    <property type="molecule type" value="Genomic_DNA"/>
</dbReference>
<reference evidence="1" key="1">
    <citation type="submission" date="2018-11" db="EMBL/GenBank/DDBJ databases">
        <authorList>
            <consortium name="Pathogen Informatics"/>
        </authorList>
    </citation>
    <scope>NUCLEOTIDE SEQUENCE</scope>
</reference>
<keyword evidence="2" id="KW-1185">Reference proteome</keyword>
<gene>
    <name evidence="1" type="ORF">PXEA_LOCUS36126</name>
</gene>
<evidence type="ECO:0000313" key="1">
    <source>
        <dbReference type="EMBL" id="VEL42686.1"/>
    </source>
</evidence>
<comment type="caution">
    <text evidence="1">The sequence shown here is derived from an EMBL/GenBank/DDBJ whole genome shotgun (WGS) entry which is preliminary data.</text>
</comment>